<gene>
    <name evidence="2" type="ORF">ABK249_31355</name>
</gene>
<feature type="domain" description="AB hydrolase-1" evidence="1">
    <location>
        <begin position="29"/>
        <end position="269"/>
    </location>
</feature>
<evidence type="ECO:0000313" key="3">
    <source>
        <dbReference type="Proteomes" id="UP001496627"/>
    </source>
</evidence>
<evidence type="ECO:0000259" key="1">
    <source>
        <dbReference type="Pfam" id="PF00561"/>
    </source>
</evidence>
<dbReference type="Pfam" id="PF00561">
    <property type="entry name" value="Abhydrolase_1"/>
    <property type="match status" value="1"/>
</dbReference>
<dbReference type="PANTHER" id="PTHR42977:SF1">
    <property type="entry name" value="BLR6576 PROTEIN"/>
    <property type="match status" value="1"/>
</dbReference>
<dbReference type="PANTHER" id="PTHR42977">
    <property type="entry name" value="HYDROLASE-RELATED"/>
    <property type="match status" value="1"/>
</dbReference>
<dbReference type="InterPro" id="IPR051340">
    <property type="entry name" value="Haloalkane_dehalogenase"/>
</dbReference>
<dbReference type="InterPro" id="IPR029058">
    <property type="entry name" value="AB_hydrolase_fold"/>
</dbReference>
<protein>
    <submittedName>
        <fullName evidence="2">Alpha/beta hydrolase</fullName>
    </submittedName>
</protein>
<dbReference type="Proteomes" id="UP001496627">
    <property type="component" value="Unassembled WGS sequence"/>
</dbReference>
<dbReference type="PRINTS" id="PR00111">
    <property type="entry name" value="ABHYDROLASE"/>
</dbReference>
<dbReference type="InterPro" id="IPR000073">
    <property type="entry name" value="AB_hydrolase_1"/>
</dbReference>
<dbReference type="EMBL" id="JBEAAL010000043">
    <property type="protein sequence ID" value="MEQ1409403.1"/>
    <property type="molecule type" value="Genomic_DNA"/>
</dbReference>
<evidence type="ECO:0000313" key="2">
    <source>
        <dbReference type="EMBL" id="MEQ1409403.1"/>
    </source>
</evidence>
<comment type="caution">
    <text evidence="2">The sequence shown here is derived from an EMBL/GenBank/DDBJ whole genome shotgun (WGS) entry which is preliminary data.</text>
</comment>
<proteinExistence type="predicted"/>
<accession>A0ABV0MBY3</accession>
<reference evidence="2 3" key="1">
    <citation type="submission" date="2024-05" db="EMBL/GenBank/DDBJ databases">
        <title>Neorhizobium sp. Rsf11, a plant growth promoting and heavy metal resistant PAH-degrader.</title>
        <authorList>
            <person name="Golubev S.N."/>
            <person name="Muratova A.Y."/>
            <person name="Markelova M.I."/>
        </authorList>
    </citation>
    <scope>NUCLEOTIDE SEQUENCE [LARGE SCALE GENOMIC DNA]</scope>
    <source>
        <strain evidence="2 3">Rsf11</strain>
    </source>
</reference>
<organism evidence="2 3">
    <name type="scientific">Neorhizobium phenanthreniclasticum</name>
    <dbReference type="NCBI Taxonomy" id="3157917"/>
    <lineage>
        <taxon>Bacteria</taxon>
        <taxon>Pseudomonadati</taxon>
        <taxon>Pseudomonadota</taxon>
        <taxon>Alphaproteobacteria</taxon>
        <taxon>Hyphomicrobiales</taxon>
        <taxon>Rhizobiaceae</taxon>
        <taxon>Rhizobium/Agrobacterium group</taxon>
        <taxon>Neorhizobium</taxon>
    </lineage>
</organism>
<sequence length="300" mass="33136">MTATRYKLVGVGGIDIFYREAGLAGAPEILLLHGFPTASHMFRDLIGVLGSHFHVVAPDLPGFGRSEMPPRGFTYSFANLATTMTSFAEVIGLSHFAIYVFDYGAPVGLRMAVEHPERISAIISQNGNAYEEGLGSGWEPMKAYWQAPTEEFRNSLRAAFSPSATRYQYEEGVCDLTLISPDAQTLDNYYLARPGAHEPQLDYFTDYGDNVALYPVFQRYFREHQPPILAIWGERDPYFVPAGAMAFGGDVPDAEIKFLPTGHFALESHGDEIAADIIDFMNRKVATTDRSFGPIQAANT</sequence>
<dbReference type="Gene3D" id="3.40.50.1820">
    <property type="entry name" value="alpha/beta hydrolase"/>
    <property type="match status" value="1"/>
</dbReference>
<dbReference type="SUPFAM" id="SSF53474">
    <property type="entry name" value="alpha/beta-Hydrolases"/>
    <property type="match status" value="1"/>
</dbReference>
<name>A0ABV0MBY3_9HYPH</name>
<keyword evidence="2" id="KW-0378">Hydrolase</keyword>
<dbReference type="GO" id="GO:0016787">
    <property type="term" value="F:hydrolase activity"/>
    <property type="evidence" value="ECO:0007669"/>
    <property type="project" value="UniProtKB-KW"/>
</dbReference>
<keyword evidence="3" id="KW-1185">Reference proteome</keyword>
<dbReference type="RefSeq" id="WP_227705491.1">
    <property type="nucleotide sequence ID" value="NZ_JBEAAL010000043.1"/>
</dbReference>